<evidence type="ECO:0000313" key="2">
    <source>
        <dbReference type="EMBL" id="KAB3536232.1"/>
    </source>
</evidence>
<name>A0A6I0F4D8_9FIRM</name>
<dbReference type="OrthoDB" id="2621641at2"/>
<organism evidence="2 3">
    <name type="scientific">Alkaliphilus pronyensis</name>
    <dbReference type="NCBI Taxonomy" id="1482732"/>
    <lineage>
        <taxon>Bacteria</taxon>
        <taxon>Bacillati</taxon>
        <taxon>Bacillota</taxon>
        <taxon>Clostridia</taxon>
        <taxon>Peptostreptococcales</taxon>
        <taxon>Natronincolaceae</taxon>
        <taxon>Alkaliphilus</taxon>
    </lineage>
</organism>
<comment type="caution">
    <text evidence="2">The sequence shown here is derived from an EMBL/GenBank/DDBJ whole genome shotgun (WGS) entry which is preliminary data.</text>
</comment>
<evidence type="ECO:0000313" key="3">
    <source>
        <dbReference type="Proteomes" id="UP000432715"/>
    </source>
</evidence>
<protein>
    <recommendedName>
        <fullName evidence="1">HTH dtxR-type domain-containing protein</fullName>
    </recommendedName>
</protein>
<sequence>MSTGWRGEDMADRINEFKVVGGIKSTVSAKMIYMLLSKIADGEGVVQISQKKISRILGVHKTTVGKNLWRLEKGGYIYIRSRYTEDGGRLANEYIVR</sequence>
<dbReference type="InterPro" id="IPR036388">
    <property type="entry name" value="WH-like_DNA-bd_sf"/>
</dbReference>
<evidence type="ECO:0000259" key="1">
    <source>
        <dbReference type="Pfam" id="PF01325"/>
    </source>
</evidence>
<proteinExistence type="predicted"/>
<dbReference type="AlphaFoldDB" id="A0A6I0F4D8"/>
<accession>A0A6I0F4D8</accession>
<dbReference type="GO" id="GO:0003677">
    <property type="term" value="F:DNA binding"/>
    <property type="evidence" value="ECO:0007669"/>
    <property type="project" value="InterPro"/>
</dbReference>
<dbReference type="Proteomes" id="UP000432715">
    <property type="component" value="Unassembled WGS sequence"/>
</dbReference>
<dbReference type="Pfam" id="PF01325">
    <property type="entry name" value="Fe_dep_repress"/>
    <property type="match status" value="1"/>
</dbReference>
<dbReference type="EMBL" id="WBZC01000012">
    <property type="protein sequence ID" value="KAB3536232.1"/>
    <property type="molecule type" value="Genomic_DNA"/>
</dbReference>
<keyword evidence="3" id="KW-1185">Reference proteome</keyword>
<reference evidence="2 3" key="1">
    <citation type="submission" date="2019-10" db="EMBL/GenBank/DDBJ databases">
        <title>Alkaliphilus serpentinus sp. nov. and Alkaliphilus pronyensis sp. nov., two novel anaerobic alkaliphilic species isolated from the serpentinized-hosted hydrothermal field of the Prony Bay (New Caledonia).</title>
        <authorList>
            <person name="Postec A."/>
        </authorList>
    </citation>
    <scope>NUCLEOTIDE SEQUENCE [LARGE SCALE GENOMIC DNA]</scope>
    <source>
        <strain evidence="2 3">LacV</strain>
    </source>
</reference>
<dbReference type="SUPFAM" id="SSF46785">
    <property type="entry name" value="Winged helix' DNA-binding domain"/>
    <property type="match status" value="1"/>
</dbReference>
<dbReference type="Gene3D" id="1.10.10.10">
    <property type="entry name" value="Winged helix-like DNA-binding domain superfamily/Winged helix DNA-binding domain"/>
    <property type="match status" value="1"/>
</dbReference>
<dbReference type="InterPro" id="IPR022687">
    <property type="entry name" value="HTH_DTXR"/>
</dbReference>
<feature type="domain" description="HTH dtxR-type" evidence="1">
    <location>
        <begin position="43"/>
        <end position="77"/>
    </location>
</feature>
<dbReference type="InterPro" id="IPR036390">
    <property type="entry name" value="WH_DNA-bd_sf"/>
</dbReference>
<gene>
    <name evidence="2" type="ORF">F8154_03905</name>
</gene>